<dbReference type="InterPro" id="IPR024551">
    <property type="entry name" value="AspAT_Ic"/>
</dbReference>
<reference evidence="1 2" key="1">
    <citation type="submission" date="2018-06" db="EMBL/GenBank/DDBJ databases">
        <authorList>
            <consortium name="Pathogen Informatics"/>
            <person name="Doyle S."/>
        </authorList>
    </citation>
    <scope>NUCLEOTIDE SEQUENCE [LARGE SCALE GENOMIC DNA]</scope>
    <source>
        <strain evidence="1 2">NCTC7915</strain>
    </source>
</reference>
<dbReference type="PANTHER" id="PTHR43799">
    <property type="entry name" value="AMINOTRANSFERASE, PUTATIVE-RELATED"/>
    <property type="match status" value="1"/>
</dbReference>
<dbReference type="Gene3D" id="3.40.640.10">
    <property type="entry name" value="Type I PLP-dependent aspartate aminotransferase-like (Major domain)"/>
    <property type="match status" value="1"/>
</dbReference>
<accession>A0AA46BNP1</accession>
<comment type="caution">
    <text evidence="1">The sequence shown here is derived from an EMBL/GenBank/DDBJ whole genome shotgun (WGS) entry which is preliminary data.</text>
</comment>
<evidence type="ECO:0000313" key="1">
    <source>
        <dbReference type="EMBL" id="STD10352.1"/>
    </source>
</evidence>
<dbReference type="InterPro" id="IPR015424">
    <property type="entry name" value="PyrdxlP-dep_Trfase"/>
</dbReference>
<name>A0AA46BNP1_9MICO</name>
<dbReference type="InterPro" id="IPR015421">
    <property type="entry name" value="PyrdxlP-dep_Trfase_major"/>
</dbReference>
<dbReference type="EMBL" id="UFYA01000001">
    <property type="protein sequence ID" value="STD10352.1"/>
    <property type="molecule type" value="Genomic_DNA"/>
</dbReference>
<organism evidence="1 2">
    <name type="scientific">Dermatophilus congolensis</name>
    <dbReference type="NCBI Taxonomy" id="1863"/>
    <lineage>
        <taxon>Bacteria</taxon>
        <taxon>Bacillati</taxon>
        <taxon>Actinomycetota</taxon>
        <taxon>Actinomycetes</taxon>
        <taxon>Micrococcales</taxon>
        <taxon>Dermatophilaceae</taxon>
        <taxon>Dermatophilus</taxon>
    </lineage>
</organism>
<dbReference type="Pfam" id="PF12897">
    <property type="entry name" value="Asp_aminotransf"/>
    <property type="match status" value="1"/>
</dbReference>
<proteinExistence type="predicted"/>
<protein>
    <submittedName>
        <fullName evidence="1">Aminotransferase MSMEG_6286</fullName>
    </submittedName>
</protein>
<dbReference type="Proteomes" id="UP000254118">
    <property type="component" value="Unassembled WGS sequence"/>
</dbReference>
<gene>
    <name evidence="1" type="ORF">NCTC7915_01360</name>
</gene>
<dbReference type="GO" id="GO:0004069">
    <property type="term" value="F:L-aspartate:2-oxoglutarate aminotransferase activity"/>
    <property type="evidence" value="ECO:0007669"/>
    <property type="project" value="InterPro"/>
</dbReference>
<evidence type="ECO:0000313" key="2">
    <source>
        <dbReference type="Proteomes" id="UP000254118"/>
    </source>
</evidence>
<keyword evidence="1" id="KW-0032">Aminotransferase</keyword>
<dbReference type="PANTHER" id="PTHR43799:SF1">
    <property type="entry name" value="ASPARTATE AMINOTRANSFERASE"/>
    <property type="match status" value="1"/>
</dbReference>
<dbReference type="InterPro" id="IPR015422">
    <property type="entry name" value="PyrdxlP-dep_Trfase_small"/>
</dbReference>
<dbReference type="RefSeq" id="WP_115030800.1">
    <property type="nucleotide sequence ID" value="NZ_UFYA01000001.1"/>
</dbReference>
<dbReference type="SUPFAM" id="SSF53383">
    <property type="entry name" value="PLP-dependent transferases"/>
    <property type="match status" value="1"/>
</dbReference>
<sequence>MTVLQCVDTEALGAAFADAKKRYAEFTDLGLNVTRGKPSSTQLDLAEGMLTALSTGDHTGSEDGDLRNYGGQRKGLRELREIFAPLVQVPTEQLVARDNSSLSLMHFAMASSFFHPLPGSDTAWAGQRVRFLAPSPGYDRHFAVSAELGVDLITVGMNDDGPDMDAVEKLVATDATIKGIWCVPKYSNPTGITYSDEVVRRLASMKVAADDFRIYWDNAYAIHHLSENHDEVLSILDACEQAGNPDRAFVFASTSKVSFAGGGVSFFGASKDNIAWFLARDAMRSIGPDKINQLRHVRFFGNSQGVIAHMRKHAEILAPKFEAVGAALNRDLKPLKVAQWTEPVGGYFVSVNVVPGTAKRVVELAQQVGVALTPAGATYPGGQDPADSNLRLAPSYPDLEELTQAMEVFTTCVIIAAGEKLLTE</sequence>
<keyword evidence="1" id="KW-0808">Transferase</keyword>
<dbReference type="Gene3D" id="3.90.1150.10">
    <property type="entry name" value="Aspartate Aminotransferase, domain 1"/>
    <property type="match status" value="1"/>
</dbReference>
<dbReference type="AlphaFoldDB" id="A0AA46BNP1"/>